<dbReference type="AlphaFoldDB" id="A0A565BAE5"/>
<name>A0A565BAE5_9BRAS</name>
<protein>
    <submittedName>
        <fullName evidence="2">Uncharacterized protein</fullName>
    </submittedName>
</protein>
<keyword evidence="3" id="KW-1185">Reference proteome</keyword>
<feature type="compositionally biased region" description="Pro residues" evidence="1">
    <location>
        <begin position="72"/>
        <end position="82"/>
    </location>
</feature>
<dbReference type="Proteomes" id="UP000489600">
    <property type="component" value="Unassembled WGS sequence"/>
</dbReference>
<accession>A0A565BAE5</accession>
<evidence type="ECO:0000256" key="1">
    <source>
        <dbReference type="SAM" id="MobiDB-lite"/>
    </source>
</evidence>
<gene>
    <name evidence="2" type="ORF">ANE_LOCUS9063</name>
</gene>
<reference evidence="2" key="1">
    <citation type="submission" date="2019-07" db="EMBL/GenBank/DDBJ databases">
        <authorList>
            <person name="Dittberner H."/>
        </authorList>
    </citation>
    <scope>NUCLEOTIDE SEQUENCE [LARGE SCALE GENOMIC DNA]</scope>
</reference>
<feature type="region of interest" description="Disordered" evidence="1">
    <location>
        <begin position="60"/>
        <end position="83"/>
    </location>
</feature>
<evidence type="ECO:0000313" key="2">
    <source>
        <dbReference type="EMBL" id="VVA98618.1"/>
    </source>
</evidence>
<proteinExistence type="predicted"/>
<evidence type="ECO:0000313" key="3">
    <source>
        <dbReference type="Proteomes" id="UP000489600"/>
    </source>
</evidence>
<comment type="caution">
    <text evidence="2">The sequence shown here is derived from an EMBL/GenBank/DDBJ whole genome shotgun (WGS) entry which is preliminary data.</text>
</comment>
<organism evidence="2 3">
    <name type="scientific">Arabis nemorensis</name>
    <dbReference type="NCBI Taxonomy" id="586526"/>
    <lineage>
        <taxon>Eukaryota</taxon>
        <taxon>Viridiplantae</taxon>
        <taxon>Streptophyta</taxon>
        <taxon>Embryophyta</taxon>
        <taxon>Tracheophyta</taxon>
        <taxon>Spermatophyta</taxon>
        <taxon>Magnoliopsida</taxon>
        <taxon>eudicotyledons</taxon>
        <taxon>Gunneridae</taxon>
        <taxon>Pentapetalae</taxon>
        <taxon>rosids</taxon>
        <taxon>malvids</taxon>
        <taxon>Brassicales</taxon>
        <taxon>Brassicaceae</taxon>
        <taxon>Arabideae</taxon>
        <taxon>Arabis</taxon>
    </lineage>
</organism>
<sequence length="143" mass="15830">MAGSLLHSICDRKRHPLPLAGVLFYWRDPILRSPSVPLPGIVSVALGSTPISVLRSPLSRDFKMSEGSQVRPSPPPEPPDPPDLSLALSRAFSLFILHHRLAQSATSLDQNDTGSRWFPRCIDDGCPSHYHLLVTDLHRWPLA</sequence>
<dbReference type="EMBL" id="CABITT030000003">
    <property type="protein sequence ID" value="VVA98618.1"/>
    <property type="molecule type" value="Genomic_DNA"/>
</dbReference>